<protein>
    <submittedName>
        <fullName evidence="1">Uncharacterized protein</fullName>
    </submittedName>
</protein>
<gene>
    <name evidence="1" type="ORF">METZ01_LOCUS269775</name>
</gene>
<dbReference type="Pfam" id="PF13730">
    <property type="entry name" value="HTH_36"/>
    <property type="match status" value="1"/>
</dbReference>
<proteinExistence type="predicted"/>
<sequence>MDNTTLGIDDPYDFFPDDIRTELFIRIGSHYFKDKIWKEWSNATKAIVPVIMKHSDACGQSFPSQTRIAVYSGITEKSVRQGLKGLEDFRDFGIKKEITKRGWLKNKYWLKPAKRNEKGAIFISHAFFNGGNWALLSSCAKAIYPVLQYFCFWDFDLYGELEEIVESPSDFVDVYRDRKYDFLNAEPEAIAEYSGISERSISSAFQSLMKCYFIESLGTIDNRMTWKLFKQPPRIFNDYLNEQVRKRYKPKETFTY</sequence>
<dbReference type="EMBL" id="UINC01077110">
    <property type="protein sequence ID" value="SVC16921.1"/>
    <property type="molecule type" value="Genomic_DNA"/>
</dbReference>
<evidence type="ECO:0000313" key="1">
    <source>
        <dbReference type="EMBL" id="SVC16921.1"/>
    </source>
</evidence>
<organism evidence="1">
    <name type="scientific">marine metagenome</name>
    <dbReference type="NCBI Taxonomy" id="408172"/>
    <lineage>
        <taxon>unclassified sequences</taxon>
        <taxon>metagenomes</taxon>
        <taxon>ecological metagenomes</taxon>
    </lineage>
</organism>
<reference evidence="1" key="1">
    <citation type="submission" date="2018-05" db="EMBL/GenBank/DDBJ databases">
        <authorList>
            <person name="Lanie J.A."/>
            <person name="Ng W.-L."/>
            <person name="Kazmierczak K.M."/>
            <person name="Andrzejewski T.M."/>
            <person name="Davidsen T.M."/>
            <person name="Wayne K.J."/>
            <person name="Tettelin H."/>
            <person name="Glass J.I."/>
            <person name="Rusch D."/>
            <person name="Podicherti R."/>
            <person name="Tsui H.-C.T."/>
            <person name="Winkler M.E."/>
        </authorList>
    </citation>
    <scope>NUCLEOTIDE SEQUENCE</scope>
</reference>
<dbReference type="AlphaFoldDB" id="A0A382K2M2"/>
<dbReference type="Gene3D" id="1.10.10.10">
    <property type="entry name" value="Winged helix-like DNA-binding domain superfamily/Winged helix DNA-binding domain"/>
    <property type="match status" value="1"/>
</dbReference>
<name>A0A382K2M2_9ZZZZ</name>
<accession>A0A382K2M2</accession>
<dbReference type="InterPro" id="IPR036388">
    <property type="entry name" value="WH-like_DNA-bd_sf"/>
</dbReference>